<comment type="similarity">
    <text evidence="1">Belongs to the acetyltransferase family.</text>
</comment>
<dbReference type="Proteomes" id="UP001174909">
    <property type="component" value="Unassembled WGS sequence"/>
</dbReference>
<protein>
    <submittedName>
        <fullName evidence="5">Diamine acetyltransferase 1</fullName>
    </submittedName>
</protein>
<feature type="domain" description="N-acetyltransferase" evidence="4">
    <location>
        <begin position="9"/>
        <end position="167"/>
    </location>
</feature>
<comment type="caution">
    <text evidence="5">The sequence shown here is derived from an EMBL/GenBank/DDBJ whole genome shotgun (WGS) entry which is preliminary data.</text>
</comment>
<dbReference type="CDD" id="cd04301">
    <property type="entry name" value="NAT_SF"/>
    <property type="match status" value="1"/>
</dbReference>
<evidence type="ECO:0000259" key="4">
    <source>
        <dbReference type="PROSITE" id="PS51186"/>
    </source>
</evidence>
<dbReference type="EMBL" id="CASHTH010001513">
    <property type="protein sequence ID" value="CAI8016285.1"/>
    <property type="molecule type" value="Genomic_DNA"/>
</dbReference>
<dbReference type="GO" id="GO:0008080">
    <property type="term" value="F:N-acetyltransferase activity"/>
    <property type="evidence" value="ECO:0007669"/>
    <property type="project" value="TreeGrafter"/>
</dbReference>
<keyword evidence="3" id="KW-0012">Acyltransferase</keyword>
<proteinExistence type="inferred from homology"/>
<dbReference type="PANTHER" id="PTHR10545">
    <property type="entry name" value="DIAMINE N-ACETYLTRANSFERASE"/>
    <property type="match status" value="1"/>
</dbReference>
<sequence length="183" mass="20513">MASNASFQWTIRPATREDVPSIIFLAKALAEYLFGPNTKTTGEKEILRDGFGERPWFHVLVAELTSDKPSSSTPHNDRIVGYAVYYYTYSMLQGRSLFLEDLCVKEEYRNCGIGTALMQECAKLAREEGCTNMTWQLMDWNAKAKQFYERIGADIKKGWLTMKLTEPGLGNLASGGSSTNKSA</sequence>
<evidence type="ECO:0000256" key="2">
    <source>
        <dbReference type="ARBA" id="ARBA00022679"/>
    </source>
</evidence>
<dbReference type="InterPro" id="IPR000182">
    <property type="entry name" value="GNAT_dom"/>
</dbReference>
<dbReference type="Gene3D" id="3.40.630.30">
    <property type="match status" value="1"/>
</dbReference>
<dbReference type="AlphaFoldDB" id="A0AA35WJ40"/>
<name>A0AA35WJ40_GEOBA</name>
<dbReference type="InterPro" id="IPR051016">
    <property type="entry name" value="Diverse_Substrate_AcTransf"/>
</dbReference>
<evidence type="ECO:0000313" key="5">
    <source>
        <dbReference type="EMBL" id="CAI8016285.1"/>
    </source>
</evidence>
<evidence type="ECO:0000256" key="1">
    <source>
        <dbReference type="ARBA" id="ARBA00008694"/>
    </source>
</evidence>
<dbReference type="SUPFAM" id="SSF55729">
    <property type="entry name" value="Acyl-CoA N-acyltransferases (Nat)"/>
    <property type="match status" value="1"/>
</dbReference>
<evidence type="ECO:0000256" key="3">
    <source>
        <dbReference type="ARBA" id="ARBA00023315"/>
    </source>
</evidence>
<keyword evidence="2" id="KW-0808">Transferase</keyword>
<dbReference type="InterPro" id="IPR016181">
    <property type="entry name" value="Acyl_CoA_acyltransferase"/>
</dbReference>
<dbReference type="FunFam" id="3.40.630.30:FF:000064">
    <property type="entry name" value="GNAT family acetyltransferase"/>
    <property type="match status" value="1"/>
</dbReference>
<keyword evidence="6" id="KW-1185">Reference proteome</keyword>
<accession>A0AA35WJ40</accession>
<gene>
    <name evidence="5" type="ORF">GBAR_LOCUS10002</name>
</gene>
<evidence type="ECO:0000313" key="6">
    <source>
        <dbReference type="Proteomes" id="UP001174909"/>
    </source>
</evidence>
<dbReference type="Pfam" id="PF00583">
    <property type="entry name" value="Acetyltransf_1"/>
    <property type="match status" value="1"/>
</dbReference>
<organism evidence="5 6">
    <name type="scientific">Geodia barretti</name>
    <name type="common">Barrett's horny sponge</name>
    <dbReference type="NCBI Taxonomy" id="519541"/>
    <lineage>
        <taxon>Eukaryota</taxon>
        <taxon>Metazoa</taxon>
        <taxon>Porifera</taxon>
        <taxon>Demospongiae</taxon>
        <taxon>Heteroscleromorpha</taxon>
        <taxon>Tetractinellida</taxon>
        <taxon>Astrophorina</taxon>
        <taxon>Geodiidae</taxon>
        <taxon>Geodia</taxon>
    </lineage>
</organism>
<dbReference type="PANTHER" id="PTHR10545:SF29">
    <property type="entry name" value="GH14572P-RELATED"/>
    <property type="match status" value="1"/>
</dbReference>
<reference evidence="5" key="1">
    <citation type="submission" date="2023-03" db="EMBL/GenBank/DDBJ databases">
        <authorList>
            <person name="Steffen K."/>
            <person name="Cardenas P."/>
        </authorList>
    </citation>
    <scope>NUCLEOTIDE SEQUENCE</scope>
</reference>
<dbReference type="PROSITE" id="PS51186">
    <property type="entry name" value="GNAT"/>
    <property type="match status" value="1"/>
</dbReference>